<protein>
    <submittedName>
        <fullName evidence="3">Phosphatase PAP2 family protein</fullName>
    </submittedName>
</protein>
<feature type="transmembrane region" description="Helical" evidence="1">
    <location>
        <begin position="164"/>
        <end position="183"/>
    </location>
</feature>
<sequence>MGRGPGATAPSPRDVPGGLARRVLLPTALLWAAVVGVGFLLAEVPENGVNERLVELRIPALDTVTAFVSGSASTMVVIATALVVAALVWWTSRQWWLATVPLVALALEAAVFLTSSAVVGRDRPDVDQLDHAPPTSSFPSGHTGASTAVYVSFALLATRIRHGALRVTVIVVCALMPVAVALSRVYRGMHHPTDVVAGLAVGATCALIAWTWMPDGARASSDAQAPRGVETDLTRR</sequence>
<dbReference type="InterPro" id="IPR000326">
    <property type="entry name" value="PAP2/HPO"/>
</dbReference>
<dbReference type="SMART" id="SM00014">
    <property type="entry name" value="acidPPc"/>
    <property type="match status" value="1"/>
</dbReference>
<comment type="caution">
    <text evidence="3">The sequence shown here is derived from an EMBL/GenBank/DDBJ whole genome shotgun (WGS) entry which is preliminary data.</text>
</comment>
<feature type="transmembrane region" description="Helical" evidence="1">
    <location>
        <begin position="23"/>
        <end position="44"/>
    </location>
</feature>
<proteinExistence type="predicted"/>
<dbReference type="EMBL" id="JAUHPW010000004">
    <property type="protein sequence ID" value="MDN4475579.1"/>
    <property type="molecule type" value="Genomic_DNA"/>
</dbReference>
<dbReference type="PANTHER" id="PTHR14969">
    <property type="entry name" value="SPHINGOSINE-1-PHOSPHATE PHOSPHOHYDROLASE"/>
    <property type="match status" value="1"/>
</dbReference>
<feature type="domain" description="Phosphatidic acid phosphatase type 2/haloperoxidase" evidence="2">
    <location>
        <begin position="100"/>
        <end position="210"/>
    </location>
</feature>
<dbReference type="Pfam" id="PF01569">
    <property type="entry name" value="PAP2"/>
    <property type="match status" value="1"/>
</dbReference>
<evidence type="ECO:0000256" key="1">
    <source>
        <dbReference type="SAM" id="Phobius"/>
    </source>
</evidence>
<feature type="transmembrane region" description="Helical" evidence="1">
    <location>
        <begin position="195"/>
        <end position="213"/>
    </location>
</feature>
<accession>A0ABT8GA53</accession>
<feature type="transmembrane region" description="Helical" evidence="1">
    <location>
        <begin position="95"/>
        <end position="118"/>
    </location>
</feature>
<name>A0ABT8GA53_9MICO</name>
<dbReference type="RefSeq" id="WP_301132768.1">
    <property type="nucleotide sequence ID" value="NZ_JAUHPW010000004.1"/>
</dbReference>
<evidence type="ECO:0000259" key="2">
    <source>
        <dbReference type="SMART" id="SM00014"/>
    </source>
</evidence>
<gene>
    <name evidence="3" type="ORF">QQX09_06905</name>
</gene>
<dbReference type="Gene3D" id="1.20.144.10">
    <property type="entry name" value="Phosphatidic acid phosphatase type 2/haloperoxidase"/>
    <property type="match status" value="1"/>
</dbReference>
<dbReference type="PANTHER" id="PTHR14969:SF13">
    <property type="entry name" value="AT30094P"/>
    <property type="match status" value="1"/>
</dbReference>
<reference evidence="3" key="1">
    <citation type="submission" date="2023-06" db="EMBL/GenBank/DDBJ databases">
        <title>Sysu t00192.</title>
        <authorList>
            <person name="Gao L."/>
            <person name="Fang B.-Z."/>
            <person name="Li W.-J."/>
        </authorList>
    </citation>
    <scope>NUCLEOTIDE SEQUENCE</scope>
    <source>
        <strain evidence="3">SYSU T00192</strain>
    </source>
</reference>
<dbReference type="InterPro" id="IPR036938">
    <property type="entry name" value="PAP2/HPO_sf"/>
</dbReference>
<organism evidence="3 4">
    <name type="scientific">Demequina litoralis</name>
    <dbReference type="NCBI Taxonomy" id="3051660"/>
    <lineage>
        <taxon>Bacteria</taxon>
        <taxon>Bacillati</taxon>
        <taxon>Actinomycetota</taxon>
        <taxon>Actinomycetes</taxon>
        <taxon>Micrococcales</taxon>
        <taxon>Demequinaceae</taxon>
        <taxon>Demequina</taxon>
    </lineage>
</organism>
<dbReference type="SUPFAM" id="SSF48317">
    <property type="entry name" value="Acid phosphatase/Vanadium-dependent haloperoxidase"/>
    <property type="match status" value="1"/>
</dbReference>
<feature type="transmembrane region" description="Helical" evidence="1">
    <location>
        <begin position="64"/>
        <end position="88"/>
    </location>
</feature>
<keyword evidence="1" id="KW-0812">Transmembrane</keyword>
<keyword evidence="1" id="KW-1133">Transmembrane helix</keyword>
<evidence type="ECO:0000313" key="3">
    <source>
        <dbReference type="EMBL" id="MDN4475579.1"/>
    </source>
</evidence>
<evidence type="ECO:0000313" key="4">
    <source>
        <dbReference type="Proteomes" id="UP001172728"/>
    </source>
</evidence>
<feature type="transmembrane region" description="Helical" evidence="1">
    <location>
        <begin position="138"/>
        <end position="157"/>
    </location>
</feature>
<keyword evidence="1" id="KW-0472">Membrane</keyword>
<keyword evidence="4" id="KW-1185">Reference proteome</keyword>
<dbReference type="Proteomes" id="UP001172728">
    <property type="component" value="Unassembled WGS sequence"/>
</dbReference>
<dbReference type="CDD" id="cd03392">
    <property type="entry name" value="PAP2_like_2"/>
    <property type="match status" value="1"/>
</dbReference>